<dbReference type="NCBIfam" id="TIGR00079">
    <property type="entry name" value="pept_deformyl"/>
    <property type="match status" value="1"/>
</dbReference>
<evidence type="ECO:0000256" key="3">
    <source>
        <dbReference type="ARBA" id="ARBA00022801"/>
    </source>
</evidence>
<keyword evidence="8" id="KW-1185">Reference proteome</keyword>
<sequence>MTLHPIRLLGDPVLRTPALPVTSFDATLRSLVRDLLDTLTGEPGRAGVAAPQIGVGLRVFVFAAGGQLGHLVNPQITARSGVQDGDEGCLSIPGLAFPTPRAMTVTATGFDEHGEPLTVTGSGLLARALQHETDHLDGVLYVDTLTGDTRRQALRAVRSQFRPGQPPRRS</sequence>
<feature type="active site" evidence="6">
    <location>
        <position position="132"/>
    </location>
</feature>
<organism evidence="7 8">
    <name type="scientific">Dactylosporangium salmoneum</name>
    <dbReference type="NCBI Taxonomy" id="53361"/>
    <lineage>
        <taxon>Bacteria</taxon>
        <taxon>Bacillati</taxon>
        <taxon>Actinomycetota</taxon>
        <taxon>Actinomycetes</taxon>
        <taxon>Micromonosporales</taxon>
        <taxon>Micromonosporaceae</taxon>
        <taxon>Dactylosporangium</taxon>
    </lineage>
</organism>
<dbReference type="NCBIfam" id="NF001159">
    <property type="entry name" value="PRK00150.1-3"/>
    <property type="match status" value="1"/>
</dbReference>
<dbReference type="PIRSF" id="PIRSF004749">
    <property type="entry name" value="Pep_def"/>
    <property type="match status" value="1"/>
</dbReference>
<dbReference type="InterPro" id="IPR036821">
    <property type="entry name" value="Peptide_deformylase_sf"/>
</dbReference>
<dbReference type="Pfam" id="PF01327">
    <property type="entry name" value="Pep_deformylase"/>
    <property type="match status" value="1"/>
</dbReference>
<comment type="catalytic activity">
    <reaction evidence="6">
        <text>N-terminal N-formyl-L-methionyl-[peptide] + H2O = N-terminal L-methionyl-[peptide] + formate</text>
        <dbReference type="Rhea" id="RHEA:24420"/>
        <dbReference type="Rhea" id="RHEA-COMP:10639"/>
        <dbReference type="Rhea" id="RHEA-COMP:10640"/>
        <dbReference type="ChEBI" id="CHEBI:15377"/>
        <dbReference type="ChEBI" id="CHEBI:15740"/>
        <dbReference type="ChEBI" id="CHEBI:49298"/>
        <dbReference type="ChEBI" id="CHEBI:64731"/>
        <dbReference type="EC" id="3.5.1.88"/>
    </reaction>
</comment>
<feature type="binding site" evidence="6">
    <location>
        <position position="135"/>
    </location>
    <ligand>
        <name>Fe cation</name>
        <dbReference type="ChEBI" id="CHEBI:24875"/>
    </ligand>
</feature>
<dbReference type="EC" id="3.5.1.88" evidence="6"/>
<evidence type="ECO:0000256" key="4">
    <source>
        <dbReference type="ARBA" id="ARBA00022917"/>
    </source>
</evidence>
<comment type="caution">
    <text evidence="7">The sequence shown here is derived from an EMBL/GenBank/DDBJ whole genome shotgun (WGS) entry which is preliminary data.</text>
</comment>
<evidence type="ECO:0000313" key="7">
    <source>
        <dbReference type="EMBL" id="GAA2385161.1"/>
    </source>
</evidence>
<keyword evidence="5 6" id="KW-0408">Iron</keyword>
<keyword evidence="2 6" id="KW-0479">Metal-binding</keyword>
<dbReference type="PANTHER" id="PTHR10458">
    <property type="entry name" value="PEPTIDE DEFORMYLASE"/>
    <property type="match status" value="1"/>
</dbReference>
<dbReference type="HAMAP" id="MF_00163">
    <property type="entry name" value="Pep_deformylase"/>
    <property type="match status" value="1"/>
</dbReference>
<dbReference type="PANTHER" id="PTHR10458:SF2">
    <property type="entry name" value="PEPTIDE DEFORMYLASE, MITOCHONDRIAL"/>
    <property type="match status" value="1"/>
</dbReference>
<protein>
    <recommendedName>
        <fullName evidence="6">Peptide deformylase</fullName>
        <shortName evidence="6">PDF</shortName>
        <ecNumber evidence="6">3.5.1.88</ecNumber>
    </recommendedName>
    <alternativeName>
        <fullName evidence="6">Polypeptide deformylase</fullName>
    </alternativeName>
</protein>
<dbReference type="CDD" id="cd00487">
    <property type="entry name" value="Pep_deformylase"/>
    <property type="match status" value="1"/>
</dbReference>
<feature type="binding site" evidence="6">
    <location>
        <position position="131"/>
    </location>
    <ligand>
        <name>Fe cation</name>
        <dbReference type="ChEBI" id="CHEBI:24875"/>
    </ligand>
</feature>
<evidence type="ECO:0000256" key="2">
    <source>
        <dbReference type="ARBA" id="ARBA00022723"/>
    </source>
</evidence>
<evidence type="ECO:0000256" key="6">
    <source>
        <dbReference type="HAMAP-Rule" id="MF_00163"/>
    </source>
</evidence>
<dbReference type="EMBL" id="BAAARV010000096">
    <property type="protein sequence ID" value="GAA2385161.1"/>
    <property type="molecule type" value="Genomic_DNA"/>
</dbReference>
<comment type="similarity">
    <text evidence="1 6">Belongs to the polypeptide deformylase family.</text>
</comment>
<reference evidence="7 8" key="1">
    <citation type="journal article" date="2019" name="Int. J. Syst. Evol. Microbiol.">
        <title>The Global Catalogue of Microorganisms (GCM) 10K type strain sequencing project: providing services to taxonomists for standard genome sequencing and annotation.</title>
        <authorList>
            <consortium name="The Broad Institute Genomics Platform"/>
            <consortium name="The Broad Institute Genome Sequencing Center for Infectious Disease"/>
            <person name="Wu L."/>
            <person name="Ma J."/>
        </authorList>
    </citation>
    <scope>NUCLEOTIDE SEQUENCE [LARGE SCALE GENOMIC DNA]</scope>
    <source>
        <strain evidence="7 8">JCM 3272</strain>
    </source>
</reference>
<feature type="binding site" evidence="6">
    <location>
        <position position="89"/>
    </location>
    <ligand>
        <name>Fe cation</name>
        <dbReference type="ChEBI" id="CHEBI:24875"/>
    </ligand>
</feature>
<dbReference type="Gene3D" id="3.90.45.10">
    <property type="entry name" value="Peptide deformylase"/>
    <property type="match status" value="1"/>
</dbReference>
<dbReference type="SUPFAM" id="SSF56420">
    <property type="entry name" value="Peptide deformylase"/>
    <property type="match status" value="1"/>
</dbReference>
<evidence type="ECO:0000256" key="5">
    <source>
        <dbReference type="ARBA" id="ARBA00023004"/>
    </source>
</evidence>
<keyword evidence="3 6" id="KW-0378">Hydrolase</keyword>
<name>A0ABN3HPF4_9ACTN</name>
<dbReference type="RefSeq" id="WP_344619299.1">
    <property type="nucleotide sequence ID" value="NZ_BAAARV010000096.1"/>
</dbReference>
<dbReference type="PRINTS" id="PR01576">
    <property type="entry name" value="PDEFORMYLASE"/>
</dbReference>
<accession>A0ABN3HPF4</accession>
<keyword evidence="4 6" id="KW-0648">Protein biosynthesis</keyword>
<dbReference type="Proteomes" id="UP001501444">
    <property type="component" value="Unassembled WGS sequence"/>
</dbReference>
<comment type="cofactor">
    <cofactor evidence="6">
        <name>Fe(2+)</name>
        <dbReference type="ChEBI" id="CHEBI:29033"/>
    </cofactor>
    <text evidence="6">Binds 1 Fe(2+) ion.</text>
</comment>
<evidence type="ECO:0000256" key="1">
    <source>
        <dbReference type="ARBA" id="ARBA00010759"/>
    </source>
</evidence>
<gene>
    <name evidence="7" type="primary">def_6</name>
    <name evidence="6" type="synonym">def</name>
    <name evidence="7" type="ORF">GCM10010170_094980</name>
</gene>
<comment type="function">
    <text evidence="6">Removes the formyl group from the N-terminal Met of newly synthesized proteins. Requires at least a dipeptide for an efficient rate of reaction. N-terminal L-methionine is a prerequisite for activity but the enzyme has broad specificity at other positions.</text>
</comment>
<dbReference type="InterPro" id="IPR023635">
    <property type="entry name" value="Peptide_deformylase"/>
</dbReference>
<proteinExistence type="inferred from homology"/>
<evidence type="ECO:0000313" key="8">
    <source>
        <dbReference type="Proteomes" id="UP001501444"/>
    </source>
</evidence>